<keyword evidence="1" id="KW-0732">Signal</keyword>
<dbReference type="Proteomes" id="UP000669060">
    <property type="component" value="Unassembled WGS sequence"/>
</dbReference>
<accession>A0ABS3TQ97</accession>
<evidence type="ECO:0000313" key="2">
    <source>
        <dbReference type="EMBL" id="MBO3275844.1"/>
    </source>
</evidence>
<evidence type="ECO:0000256" key="1">
    <source>
        <dbReference type="SAM" id="SignalP"/>
    </source>
</evidence>
<feature type="chain" id="PRO_5045677761" evidence="1">
    <location>
        <begin position="24"/>
        <end position="105"/>
    </location>
</feature>
<proteinExistence type="predicted"/>
<reference evidence="2 3" key="1">
    <citation type="submission" date="2020-12" db="EMBL/GenBank/DDBJ databases">
        <title>Pseudomonas schmalbachii sp. nov. isolated from millipede gut.</title>
        <authorList>
            <person name="Shelomi M."/>
        </authorList>
    </citation>
    <scope>NUCLEOTIDE SEQUENCE [LARGE SCALE GENOMIC DNA]</scope>
    <source>
        <strain evidence="2 3">Milli4</strain>
    </source>
</reference>
<dbReference type="InterPro" id="IPR021268">
    <property type="entry name" value="DUF2845"/>
</dbReference>
<dbReference type="RefSeq" id="WP_208313817.1">
    <property type="nucleotide sequence ID" value="NZ_JAELYA010000004.1"/>
</dbReference>
<organism evidence="2 3">
    <name type="scientific">Pseudomonas schmalbachii</name>
    <dbReference type="NCBI Taxonomy" id="2816993"/>
    <lineage>
        <taxon>Bacteria</taxon>
        <taxon>Pseudomonadati</taxon>
        <taxon>Pseudomonadota</taxon>
        <taxon>Gammaproteobacteria</taxon>
        <taxon>Pseudomonadales</taxon>
        <taxon>Pseudomonadaceae</taxon>
        <taxon>Pseudomonas</taxon>
    </lineage>
</organism>
<name>A0ABS3TQ97_9PSED</name>
<comment type="caution">
    <text evidence="2">The sequence shown here is derived from an EMBL/GenBank/DDBJ whole genome shotgun (WGS) entry which is preliminary data.</text>
</comment>
<dbReference type="Pfam" id="PF11006">
    <property type="entry name" value="DUF2845"/>
    <property type="match status" value="1"/>
</dbReference>
<sequence length="105" mass="11603">MPRILLLSFTIPLSLTLVVSAQAGTMRCGSHLINEGDMAEQVLEKCGNPDAREVLPATPPRRDKDGKIIPGRAEIQIWTYGPRNGAYRDLRFFDGKLGAIGIRRN</sequence>
<dbReference type="EMBL" id="JAELYA010000004">
    <property type="protein sequence ID" value="MBO3275844.1"/>
    <property type="molecule type" value="Genomic_DNA"/>
</dbReference>
<evidence type="ECO:0000313" key="3">
    <source>
        <dbReference type="Proteomes" id="UP000669060"/>
    </source>
</evidence>
<protein>
    <submittedName>
        <fullName evidence="2">DUF2845 domain-containing protein</fullName>
    </submittedName>
</protein>
<keyword evidence="3" id="KW-1185">Reference proteome</keyword>
<feature type="signal peptide" evidence="1">
    <location>
        <begin position="1"/>
        <end position="23"/>
    </location>
</feature>
<gene>
    <name evidence="2" type="ORF">JFY56_11475</name>
</gene>